<organism evidence="1 2">
    <name type="scientific">Brasilonema bromeliae SPC951</name>
    <dbReference type="NCBI Taxonomy" id="385972"/>
    <lineage>
        <taxon>Bacteria</taxon>
        <taxon>Bacillati</taxon>
        <taxon>Cyanobacteriota</taxon>
        <taxon>Cyanophyceae</taxon>
        <taxon>Nostocales</taxon>
        <taxon>Scytonemataceae</taxon>
        <taxon>Brasilonema</taxon>
        <taxon>Bromeliae group (in: Brasilonema)</taxon>
    </lineage>
</organism>
<comment type="caution">
    <text evidence="1">The sequence shown here is derived from an EMBL/GenBank/DDBJ whole genome shotgun (WGS) entry which is preliminary data.</text>
</comment>
<keyword evidence="2" id="KW-1185">Reference proteome</keyword>
<dbReference type="Proteomes" id="UP000718564">
    <property type="component" value="Unassembled WGS sequence"/>
</dbReference>
<reference evidence="1 2" key="1">
    <citation type="submission" date="2018-06" db="EMBL/GenBank/DDBJ databases">
        <title>Comparative genomics of Brasilonema spp. strains.</title>
        <authorList>
            <person name="Alvarenga D.O."/>
            <person name="Fiore M.F."/>
            <person name="Varani A.M."/>
        </authorList>
    </citation>
    <scope>NUCLEOTIDE SEQUENCE [LARGE SCALE GENOMIC DNA]</scope>
    <source>
        <strain evidence="1 2">SPC951</strain>
    </source>
</reference>
<gene>
    <name evidence="1" type="ORF">DP116_25715</name>
</gene>
<evidence type="ECO:0000313" key="2">
    <source>
        <dbReference type="Proteomes" id="UP000718564"/>
    </source>
</evidence>
<sequence length="129" mass="13637">MDPITSAIVLGIAGNFATDAVKAGYKALKDALTKKYGSESELVEAVNKLEQKPNSEARKATLQEEVESAKALDDSVIVQLAQQLLAKVKEQPGGQQVITQTINNVKYAATSGTANASISNIEEHGQPQA</sequence>
<protein>
    <submittedName>
        <fullName evidence="1">Uncharacterized protein</fullName>
    </submittedName>
</protein>
<name>A0ABX1PE83_9CYAN</name>
<evidence type="ECO:0000313" key="1">
    <source>
        <dbReference type="EMBL" id="NMG22656.1"/>
    </source>
</evidence>
<dbReference type="RefSeq" id="WP_169157845.1">
    <property type="nucleotide sequence ID" value="NZ_CAWPJE010000294.1"/>
</dbReference>
<dbReference type="EMBL" id="QMEB01000290">
    <property type="protein sequence ID" value="NMG22656.1"/>
    <property type="molecule type" value="Genomic_DNA"/>
</dbReference>
<proteinExistence type="predicted"/>
<accession>A0ABX1PE83</accession>
<dbReference type="Pfam" id="PF20701">
    <property type="entry name" value="HetE-N"/>
    <property type="match status" value="1"/>
</dbReference>